<dbReference type="Proteomes" id="UP000796880">
    <property type="component" value="Unassembled WGS sequence"/>
</dbReference>
<protein>
    <recommendedName>
        <fullName evidence="3">Pentatricopeptide repeat-containing protein</fullName>
    </recommendedName>
</protein>
<dbReference type="PANTHER" id="PTHR47003:SF9">
    <property type="entry name" value="PENTACOTRIPEPTIDE-REPEAT REGION OF PRORP DOMAIN-CONTAINING PROTEIN"/>
    <property type="match status" value="1"/>
</dbReference>
<dbReference type="EMBL" id="VOIH02000002">
    <property type="protein sequence ID" value="KAF3452400.1"/>
    <property type="molecule type" value="Genomic_DNA"/>
</dbReference>
<comment type="caution">
    <text evidence="1">The sequence shown here is derived from an EMBL/GenBank/DDBJ whole genome shotgun (WGS) entry which is preliminary data.</text>
</comment>
<dbReference type="OrthoDB" id="10468912at2759"/>
<dbReference type="GO" id="GO:0008380">
    <property type="term" value="P:RNA splicing"/>
    <property type="evidence" value="ECO:0007669"/>
    <property type="project" value="InterPro"/>
</dbReference>
<evidence type="ECO:0000313" key="2">
    <source>
        <dbReference type="Proteomes" id="UP000796880"/>
    </source>
</evidence>
<reference evidence="1" key="1">
    <citation type="submission" date="2020-03" db="EMBL/GenBank/DDBJ databases">
        <title>A high-quality chromosome-level genome assembly of a woody plant with both climbing and erect habits, Rhamnella rubrinervis.</title>
        <authorList>
            <person name="Lu Z."/>
            <person name="Yang Y."/>
            <person name="Zhu X."/>
            <person name="Sun Y."/>
        </authorList>
    </citation>
    <scope>NUCLEOTIDE SEQUENCE</scope>
    <source>
        <strain evidence="1">BYM</strain>
        <tissue evidence="1">Leaf</tissue>
    </source>
</reference>
<dbReference type="PANTHER" id="PTHR47003">
    <property type="entry name" value="OS01G0970900 PROTEIN"/>
    <property type="match status" value="1"/>
</dbReference>
<evidence type="ECO:0000313" key="1">
    <source>
        <dbReference type="EMBL" id="KAF3452400.1"/>
    </source>
</evidence>
<keyword evidence="2" id="KW-1185">Reference proteome</keyword>
<dbReference type="InterPro" id="IPR044578">
    <property type="entry name" value="BIR6-like"/>
</dbReference>
<organism evidence="1 2">
    <name type="scientific">Rhamnella rubrinervis</name>
    <dbReference type="NCBI Taxonomy" id="2594499"/>
    <lineage>
        <taxon>Eukaryota</taxon>
        <taxon>Viridiplantae</taxon>
        <taxon>Streptophyta</taxon>
        <taxon>Embryophyta</taxon>
        <taxon>Tracheophyta</taxon>
        <taxon>Spermatophyta</taxon>
        <taxon>Magnoliopsida</taxon>
        <taxon>eudicotyledons</taxon>
        <taxon>Gunneridae</taxon>
        <taxon>Pentapetalae</taxon>
        <taxon>rosids</taxon>
        <taxon>fabids</taxon>
        <taxon>Rosales</taxon>
        <taxon>Rhamnaceae</taxon>
        <taxon>rhamnoid group</taxon>
        <taxon>Rhamneae</taxon>
        <taxon>Rhamnella</taxon>
    </lineage>
</organism>
<proteinExistence type="predicted"/>
<accession>A0A8K0HIL3</accession>
<sequence>MEDRSKPLVADCRSALIMSEPIQLQALLLEDILIDRADQSFRPHFGQLGSDNQSTEGLNTNTYAVPDLLLLVRHLNSLATPINGEKPSKDDYFAAIHHISNIVRRDIYMERTLNKMRISVNSELVYRVRRTCSNSGTESLRFFNWARTHHPSYHPTIVECEKLVRTLARSKKYESMWKILQQMHANHNLTISPDTLCFIRRIRPSQPRRSGRRDLQ</sequence>
<evidence type="ECO:0008006" key="3">
    <source>
        <dbReference type="Google" id="ProtNLM"/>
    </source>
</evidence>
<name>A0A8K0HIL3_9ROSA</name>
<dbReference type="AlphaFoldDB" id="A0A8K0HIL3"/>
<gene>
    <name evidence="1" type="ORF">FNV43_RR02833</name>
</gene>